<dbReference type="Proteomes" id="UP000011715">
    <property type="component" value="Unassembled WGS sequence"/>
</dbReference>
<reference evidence="1" key="1">
    <citation type="submission" date="2010-05" db="EMBL/GenBank/DDBJ databases">
        <title>The Genome Sequence of Magnaporthe poae strain ATCC 64411.</title>
        <authorList>
            <consortium name="The Broad Institute Genome Sequencing Platform"/>
            <consortium name="Broad Institute Genome Sequencing Center for Infectious Disease"/>
            <person name="Ma L.-J."/>
            <person name="Dead R."/>
            <person name="Young S."/>
            <person name="Zeng Q."/>
            <person name="Koehrsen M."/>
            <person name="Alvarado L."/>
            <person name="Berlin A."/>
            <person name="Chapman S.B."/>
            <person name="Chen Z."/>
            <person name="Freedman E."/>
            <person name="Gellesch M."/>
            <person name="Goldberg J."/>
            <person name="Griggs A."/>
            <person name="Gujja S."/>
            <person name="Heilman E.R."/>
            <person name="Heiman D."/>
            <person name="Hepburn T."/>
            <person name="Howarth C."/>
            <person name="Jen D."/>
            <person name="Larson L."/>
            <person name="Mehta T."/>
            <person name="Neiman D."/>
            <person name="Pearson M."/>
            <person name="Roberts A."/>
            <person name="Saif S."/>
            <person name="Shea T."/>
            <person name="Shenoy N."/>
            <person name="Sisk P."/>
            <person name="Stolte C."/>
            <person name="Sykes S."/>
            <person name="Walk T."/>
            <person name="White J."/>
            <person name="Yandava C."/>
            <person name="Haas B."/>
            <person name="Nusbaum C."/>
            <person name="Birren B."/>
        </authorList>
    </citation>
    <scope>NUCLEOTIDE SEQUENCE</scope>
    <source>
        <strain evidence="1">ATCC 64411</strain>
    </source>
</reference>
<evidence type="ECO:0000313" key="2">
    <source>
        <dbReference type="EnsemblFungi" id="MAPG_06401T0"/>
    </source>
</evidence>
<dbReference type="eggNOG" id="ENOG502TJ5K">
    <property type="taxonomic scope" value="Eukaryota"/>
</dbReference>
<dbReference type="EMBL" id="GL876970">
    <property type="protein sequence ID" value="KLU87401.1"/>
    <property type="molecule type" value="Genomic_DNA"/>
</dbReference>
<reference evidence="2" key="4">
    <citation type="journal article" date="2015" name="G3 (Bethesda)">
        <title>Genome sequences of three phytopathogenic species of the Magnaporthaceae family of fungi.</title>
        <authorList>
            <person name="Okagaki L.H."/>
            <person name="Nunes C.C."/>
            <person name="Sailsbery J."/>
            <person name="Clay B."/>
            <person name="Brown D."/>
            <person name="John T."/>
            <person name="Oh Y."/>
            <person name="Young N."/>
            <person name="Fitzgerald M."/>
            <person name="Haas B.J."/>
            <person name="Zeng Q."/>
            <person name="Young S."/>
            <person name="Adiconis X."/>
            <person name="Fan L."/>
            <person name="Levin J.Z."/>
            <person name="Mitchell T.K."/>
            <person name="Okubara P.A."/>
            <person name="Farman M.L."/>
            <person name="Kohn L.M."/>
            <person name="Birren B."/>
            <person name="Ma L.-J."/>
            <person name="Dean R.A."/>
        </authorList>
    </citation>
    <scope>NUCLEOTIDE SEQUENCE</scope>
    <source>
        <strain evidence="2">ATCC 64411 / 73-15</strain>
    </source>
</reference>
<evidence type="ECO:0000313" key="3">
    <source>
        <dbReference type="Proteomes" id="UP000011715"/>
    </source>
</evidence>
<dbReference type="AlphaFoldDB" id="A0A0C4E1X7"/>
<organism evidence="2 3">
    <name type="scientific">Magnaporthiopsis poae (strain ATCC 64411 / 73-15)</name>
    <name type="common">Kentucky bluegrass fungus</name>
    <name type="synonym">Magnaporthe poae</name>
    <dbReference type="NCBI Taxonomy" id="644358"/>
    <lineage>
        <taxon>Eukaryota</taxon>
        <taxon>Fungi</taxon>
        <taxon>Dikarya</taxon>
        <taxon>Ascomycota</taxon>
        <taxon>Pezizomycotina</taxon>
        <taxon>Sordariomycetes</taxon>
        <taxon>Sordariomycetidae</taxon>
        <taxon>Magnaporthales</taxon>
        <taxon>Magnaporthaceae</taxon>
        <taxon>Magnaporthiopsis</taxon>
    </lineage>
</organism>
<evidence type="ECO:0000313" key="1">
    <source>
        <dbReference type="EMBL" id="KLU87401.1"/>
    </source>
</evidence>
<gene>
    <name evidence="1" type="ORF">MAPG_06401</name>
</gene>
<dbReference type="PANTHER" id="PTHR38696:SF1">
    <property type="entry name" value="MEDIATOR OF RNA POLYMERASE II TRANSCRIPTION SUBUNIT 13"/>
    <property type="match status" value="1"/>
</dbReference>
<keyword evidence="3" id="KW-1185">Reference proteome</keyword>
<reference evidence="3" key="2">
    <citation type="submission" date="2010-05" db="EMBL/GenBank/DDBJ databases">
        <title>The genome sequence of Magnaporthe poae strain ATCC 64411.</title>
        <authorList>
            <person name="Ma L.-J."/>
            <person name="Dead R."/>
            <person name="Young S."/>
            <person name="Zeng Q."/>
            <person name="Koehrsen M."/>
            <person name="Alvarado L."/>
            <person name="Berlin A."/>
            <person name="Chapman S.B."/>
            <person name="Chen Z."/>
            <person name="Freedman E."/>
            <person name="Gellesch M."/>
            <person name="Goldberg J."/>
            <person name="Griggs A."/>
            <person name="Gujja S."/>
            <person name="Heilman E.R."/>
            <person name="Heiman D."/>
            <person name="Hepburn T."/>
            <person name="Howarth C."/>
            <person name="Jen D."/>
            <person name="Larson L."/>
            <person name="Mehta T."/>
            <person name="Neiman D."/>
            <person name="Pearson M."/>
            <person name="Roberts A."/>
            <person name="Saif S."/>
            <person name="Shea T."/>
            <person name="Shenoy N."/>
            <person name="Sisk P."/>
            <person name="Stolte C."/>
            <person name="Sykes S."/>
            <person name="Walk T."/>
            <person name="White J."/>
            <person name="Yandava C."/>
            <person name="Haas B."/>
            <person name="Nusbaum C."/>
            <person name="Birren B."/>
        </authorList>
    </citation>
    <scope>NUCLEOTIDE SEQUENCE [LARGE SCALE GENOMIC DNA]</scope>
    <source>
        <strain evidence="3">ATCC 64411 / 73-15</strain>
    </source>
</reference>
<sequence length="183" mass="20510">MSSPPRTSFASIAFHASDKLRFFQFPEAVHRDGARHVIQASWPDGIQAESAHVGSAAYEYKRHVADNFAMVLKYDSDLNDGEGTMIGSLRRELQRLGLHAGGQATMDQGGAGVPAEPGYEFKLQRPMWRVETGERVLQAQTLTLRIVEVLDSFGWKSYATVRQREGVENFIKTDTWYFINTGV</sequence>
<reference evidence="1" key="3">
    <citation type="submission" date="2011-03" db="EMBL/GenBank/DDBJ databases">
        <title>Annotation of Magnaporthe poae ATCC 64411.</title>
        <authorList>
            <person name="Ma L.-J."/>
            <person name="Dead R."/>
            <person name="Young S.K."/>
            <person name="Zeng Q."/>
            <person name="Gargeya S."/>
            <person name="Fitzgerald M."/>
            <person name="Haas B."/>
            <person name="Abouelleil A."/>
            <person name="Alvarado L."/>
            <person name="Arachchi H.M."/>
            <person name="Berlin A."/>
            <person name="Brown A."/>
            <person name="Chapman S.B."/>
            <person name="Chen Z."/>
            <person name="Dunbar C."/>
            <person name="Freedman E."/>
            <person name="Gearin G."/>
            <person name="Gellesch M."/>
            <person name="Goldberg J."/>
            <person name="Griggs A."/>
            <person name="Gujja S."/>
            <person name="Heiman D."/>
            <person name="Howarth C."/>
            <person name="Larson L."/>
            <person name="Lui A."/>
            <person name="MacDonald P.J.P."/>
            <person name="Mehta T."/>
            <person name="Montmayeur A."/>
            <person name="Murphy C."/>
            <person name="Neiman D."/>
            <person name="Pearson M."/>
            <person name="Priest M."/>
            <person name="Roberts A."/>
            <person name="Saif S."/>
            <person name="Shea T."/>
            <person name="Shenoy N."/>
            <person name="Sisk P."/>
            <person name="Stolte C."/>
            <person name="Sykes S."/>
            <person name="Yandava C."/>
            <person name="Wortman J."/>
            <person name="Nusbaum C."/>
            <person name="Birren B."/>
        </authorList>
    </citation>
    <scope>NUCLEOTIDE SEQUENCE</scope>
    <source>
        <strain evidence="1">ATCC 64411</strain>
    </source>
</reference>
<dbReference type="EnsemblFungi" id="MAPG_06401T0">
    <property type="protein sequence ID" value="MAPG_06401T0"/>
    <property type="gene ID" value="MAPG_06401"/>
</dbReference>
<proteinExistence type="predicted"/>
<dbReference type="EMBL" id="ADBL01001553">
    <property type="status" value="NOT_ANNOTATED_CDS"/>
    <property type="molecule type" value="Genomic_DNA"/>
</dbReference>
<dbReference type="OrthoDB" id="58379at2759"/>
<accession>A0A0C4E1X7</accession>
<reference evidence="2" key="5">
    <citation type="submission" date="2015-06" db="UniProtKB">
        <authorList>
            <consortium name="EnsemblFungi"/>
        </authorList>
    </citation>
    <scope>IDENTIFICATION</scope>
    <source>
        <strain evidence="2">ATCC 64411</strain>
    </source>
</reference>
<dbReference type="PANTHER" id="PTHR38696">
    <property type="entry name" value="MEDIATOR OF RNA POLYMERASE II TRANSCRIPTION SUBUNIT 13"/>
    <property type="match status" value="1"/>
</dbReference>
<dbReference type="VEuPathDB" id="FungiDB:MAPG_06401"/>
<name>A0A0C4E1X7_MAGP6</name>
<dbReference type="STRING" id="644358.A0A0C4E1X7"/>
<protein>
    <submittedName>
        <fullName evidence="1 2">Uncharacterized protein</fullName>
    </submittedName>
</protein>